<dbReference type="Proteomes" id="UP000297608">
    <property type="component" value="Unassembled WGS sequence"/>
</dbReference>
<comment type="caution">
    <text evidence="1">The sequence shown here is derived from an EMBL/GenBank/DDBJ whole genome shotgun (WGS) entry which is preliminary data.</text>
</comment>
<proteinExistence type="predicted"/>
<organism evidence="1 2">
    <name type="scientific">Cryobacterium algoricola</name>
    <dbReference type="NCBI Taxonomy" id="1259183"/>
    <lineage>
        <taxon>Bacteria</taxon>
        <taxon>Bacillati</taxon>
        <taxon>Actinomycetota</taxon>
        <taxon>Actinomycetes</taxon>
        <taxon>Micrococcales</taxon>
        <taxon>Microbacteriaceae</taxon>
        <taxon>Cryobacterium</taxon>
    </lineage>
</organism>
<keyword evidence="2" id="KW-1185">Reference proteome</keyword>
<reference evidence="1 2" key="1">
    <citation type="submission" date="2019-03" db="EMBL/GenBank/DDBJ databases">
        <title>Genomics of glacier-inhabiting Cryobacterium strains.</title>
        <authorList>
            <person name="Liu Q."/>
            <person name="Xin Y.-H."/>
        </authorList>
    </citation>
    <scope>NUCLEOTIDE SEQUENCE [LARGE SCALE GENOMIC DNA]</scope>
    <source>
        <strain evidence="1 2">MDB2-B</strain>
    </source>
</reference>
<dbReference type="RefSeq" id="WP_134534660.1">
    <property type="nucleotide sequence ID" value="NZ_SOFG01000011.1"/>
</dbReference>
<accession>A0ABY2IF47</accession>
<name>A0ABY2IF47_9MICO</name>
<dbReference type="EMBL" id="SOFG01000011">
    <property type="protein sequence ID" value="TFB87506.1"/>
    <property type="molecule type" value="Genomic_DNA"/>
</dbReference>
<sequence length="162" mass="19049">MNTTQPHIDEILRAFFEHELAGRRGPVTRQRITRVYQRLLECLETEAEAILADDDRVLLAAEREFQSVGAMARTMHAENLFDWLFLFLLEPWLDPYKQDRQDQRVQLRLTSALIDMLVSNQLIDWSRRARLLAELRAAIRSASRTLNARQLPQRIPGQDPWR</sequence>
<evidence type="ECO:0000313" key="2">
    <source>
        <dbReference type="Proteomes" id="UP000297608"/>
    </source>
</evidence>
<gene>
    <name evidence="1" type="ORF">E3O44_10450</name>
</gene>
<evidence type="ECO:0000313" key="1">
    <source>
        <dbReference type="EMBL" id="TFB87506.1"/>
    </source>
</evidence>
<protein>
    <submittedName>
        <fullName evidence="1">Uncharacterized protein</fullName>
    </submittedName>
</protein>